<dbReference type="PANTHER" id="PTHR37299">
    <property type="entry name" value="TRANSCRIPTIONAL REGULATOR-RELATED"/>
    <property type="match status" value="1"/>
</dbReference>
<feature type="domain" description="HTH LytTR-type" evidence="1">
    <location>
        <begin position="44"/>
        <end position="147"/>
    </location>
</feature>
<reference evidence="2 3" key="1">
    <citation type="submission" date="2020-04" db="EMBL/GenBank/DDBJ databases">
        <title>A Flavivirga sp. nov.</title>
        <authorList>
            <person name="Sun X."/>
        </authorList>
    </citation>
    <scope>NUCLEOTIDE SEQUENCE [LARGE SCALE GENOMIC DNA]</scope>
    <source>
        <strain evidence="2 3">Y03</strain>
    </source>
</reference>
<protein>
    <submittedName>
        <fullName evidence="2">LytTR family transcriptional regulator</fullName>
    </submittedName>
</protein>
<evidence type="ECO:0000313" key="2">
    <source>
        <dbReference type="EMBL" id="NMH87986.1"/>
    </source>
</evidence>
<dbReference type="PANTHER" id="PTHR37299:SF1">
    <property type="entry name" value="STAGE 0 SPORULATION PROTEIN A HOMOLOG"/>
    <property type="match status" value="1"/>
</dbReference>
<dbReference type="InterPro" id="IPR046947">
    <property type="entry name" value="LytR-like"/>
</dbReference>
<dbReference type="PROSITE" id="PS50930">
    <property type="entry name" value="HTH_LYTTR"/>
    <property type="match status" value="1"/>
</dbReference>
<evidence type="ECO:0000313" key="3">
    <source>
        <dbReference type="Proteomes" id="UP000746690"/>
    </source>
</evidence>
<dbReference type="Proteomes" id="UP000746690">
    <property type="component" value="Unassembled WGS sequence"/>
</dbReference>
<dbReference type="SMART" id="SM00850">
    <property type="entry name" value="LytTR"/>
    <property type="match status" value="1"/>
</dbReference>
<organism evidence="2 3">
    <name type="scientific">Flavivirga algicola</name>
    <dbReference type="NCBI Taxonomy" id="2729136"/>
    <lineage>
        <taxon>Bacteria</taxon>
        <taxon>Pseudomonadati</taxon>
        <taxon>Bacteroidota</taxon>
        <taxon>Flavobacteriia</taxon>
        <taxon>Flavobacteriales</taxon>
        <taxon>Flavobacteriaceae</taxon>
        <taxon>Flavivirga</taxon>
    </lineage>
</organism>
<comment type="caution">
    <text evidence="2">The sequence shown here is derived from an EMBL/GenBank/DDBJ whole genome shotgun (WGS) entry which is preliminary data.</text>
</comment>
<keyword evidence="3" id="KW-1185">Reference proteome</keyword>
<dbReference type="InterPro" id="IPR007492">
    <property type="entry name" value="LytTR_DNA-bd_dom"/>
</dbReference>
<proteinExistence type="predicted"/>
<dbReference type="Pfam" id="PF04397">
    <property type="entry name" value="LytTR"/>
    <property type="match status" value="1"/>
</dbReference>
<dbReference type="EMBL" id="JABBHF010000005">
    <property type="protein sequence ID" value="NMH87986.1"/>
    <property type="molecule type" value="Genomic_DNA"/>
</dbReference>
<accession>A0ABX1RWP0</accession>
<dbReference type="RefSeq" id="WP_169673010.1">
    <property type="nucleotide sequence ID" value="NZ_JABBHF010000005.1"/>
</dbReference>
<sequence length="149" mass="17994">MTTKLFVSNQDSISYYNFINWVVNFFTKLNISEKPYQEYQSHKIWISVKRGVFESLEFEDIIHIQAADHYLKIHLCEKRLYVIKSSLKDFYKQYLSKYDMFYRLSRSYIVNLDMAHKIENNQLFLKEHTVLPIPKSKREEILKIVGVKL</sequence>
<gene>
    <name evidence="2" type="ORF">HHX25_10740</name>
</gene>
<evidence type="ECO:0000259" key="1">
    <source>
        <dbReference type="PROSITE" id="PS50930"/>
    </source>
</evidence>
<dbReference type="Gene3D" id="2.40.50.1020">
    <property type="entry name" value="LytTr DNA-binding domain"/>
    <property type="match status" value="1"/>
</dbReference>
<name>A0ABX1RWP0_9FLAO</name>